<dbReference type="EMBL" id="JH668308">
    <property type="protein sequence ID" value="KAG6444083.1"/>
    <property type="molecule type" value="Genomic_DNA"/>
</dbReference>
<dbReference type="OrthoDB" id="7489286at2759"/>
<feature type="signal peptide" evidence="1">
    <location>
        <begin position="1"/>
        <end position="19"/>
    </location>
</feature>
<reference evidence="2" key="1">
    <citation type="journal article" date="2016" name="Insect Biochem. Mol. Biol.">
        <title>Multifaceted biological insights from a draft genome sequence of the tobacco hornworm moth, Manduca sexta.</title>
        <authorList>
            <person name="Kanost M.R."/>
            <person name="Arrese E.L."/>
            <person name="Cao X."/>
            <person name="Chen Y.R."/>
            <person name="Chellapilla S."/>
            <person name="Goldsmith M.R."/>
            <person name="Grosse-Wilde E."/>
            <person name="Heckel D.G."/>
            <person name="Herndon N."/>
            <person name="Jiang H."/>
            <person name="Papanicolaou A."/>
            <person name="Qu J."/>
            <person name="Soulages J.L."/>
            <person name="Vogel H."/>
            <person name="Walters J."/>
            <person name="Waterhouse R.M."/>
            <person name="Ahn S.J."/>
            <person name="Almeida F.C."/>
            <person name="An C."/>
            <person name="Aqrawi P."/>
            <person name="Bretschneider A."/>
            <person name="Bryant W.B."/>
            <person name="Bucks S."/>
            <person name="Chao H."/>
            <person name="Chevignon G."/>
            <person name="Christen J.M."/>
            <person name="Clarke D.F."/>
            <person name="Dittmer N.T."/>
            <person name="Ferguson L.C.F."/>
            <person name="Garavelou S."/>
            <person name="Gordon K.H.J."/>
            <person name="Gunaratna R.T."/>
            <person name="Han Y."/>
            <person name="Hauser F."/>
            <person name="He Y."/>
            <person name="Heidel-Fischer H."/>
            <person name="Hirsh A."/>
            <person name="Hu Y."/>
            <person name="Jiang H."/>
            <person name="Kalra D."/>
            <person name="Klinner C."/>
            <person name="Konig C."/>
            <person name="Kovar C."/>
            <person name="Kroll A.R."/>
            <person name="Kuwar S.S."/>
            <person name="Lee S.L."/>
            <person name="Lehman R."/>
            <person name="Li K."/>
            <person name="Li Z."/>
            <person name="Liang H."/>
            <person name="Lovelace S."/>
            <person name="Lu Z."/>
            <person name="Mansfield J.H."/>
            <person name="McCulloch K.J."/>
            <person name="Mathew T."/>
            <person name="Morton B."/>
            <person name="Muzny D.M."/>
            <person name="Neunemann D."/>
            <person name="Ongeri F."/>
            <person name="Pauchet Y."/>
            <person name="Pu L.L."/>
            <person name="Pyrousis I."/>
            <person name="Rao X.J."/>
            <person name="Redding A."/>
            <person name="Roesel C."/>
            <person name="Sanchez-Gracia A."/>
            <person name="Schaack S."/>
            <person name="Shukla A."/>
            <person name="Tetreau G."/>
            <person name="Wang Y."/>
            <person name="Xiong G.H."/>
            <person name="Traut W."/>
            <person name="Walsh T.K."/>
            <person name="Worley K.C."/>
            <person name="Wu D."/>
            <person name="Wu W."/>
            <person name="Wu Y.Q."/>
            <person name="Zhang X."/>
            <person name="Zou Z."/>
            <person name="Zucker H."/>
            <person name="Briscoe A.D."/>
            <person name="Burmester T."/>
            <person name="Clem R.J."/>
            <person name="Feyereisen R."/>
            <person name="Grimmelikhuijzen C.J.P."/>
            <person name="Hamodrakas S.J."/>
            <person name="Hansson B.S."/>
            <person name="Huguet E."/>
            <person name="Jermiin L.S."/>
            <person name="Lan Q."/>
            <person name="Lehman H.K."/>
            <person name="Lorenzen M."/>
            <person name="Merzendorfer H."/>
            <person name="Michalopoulos I."/>
            <person name="Morton D.B."/>
            <person name="Muthukrishnan S."/>
            <person name="Oakeshott J.G."/>
            <person name="Palmer W."/>
            <person name="Park Y."/>
            <person name="Passarelli A.L."/>
            <person name="Rozas J."/>
            <person name="Schwartz L.M."/>
            <person name="Smith W."/>
            <person name="Southgate A."/>
            <person name="Vilcinskas A."/>
            <person name="Vogt R."/>
            <person name="Wang P."/>
            <person name="Werren J."/>
            <person name="Yu X.Q."/>
            <person name="Zhou J.J."/>
            <person name="Brown S.J."/>
            <person name="Scherer S.E."/>
            <person name="Richards S."/>
            <person name="Blissard G.W."/>
        </authorList>
    </citation>
    <scope>NUCLEOTIDE SEQUENCE</scope>
</reference>
<dbReference type="EMBL" id="JH668308">
    <property type="protein sequence ID" value="KAG6444084.1"/>
    <property type="molecule type" value="Genomic_DNA"/>
</dbReference>
<feature type="chain" id="PRO_5038276310" description="Seminal fluid protein" evidence="1">
    <location>
        <begin position="20"/>
        <end position="218"/>
    </location>
</feature>
<accession>A0A921YRJ0</accession>
<proteinExistence type="predicted"/>
<organism evidence="2 3">
    <name type="scientific">Manduca sexta</name>
    <name type="common">Tobacco hawkmoth</name>
    <name type="synonym">Tobacco hornworm</name>
    <dbReference type="NCBI Taxonomy" id="7130"/>
    <lineage>
        <taxon>Eukaryota</taxon>
        <taxon>Metazoa</taxon>
        <taxon>Ecdysozoa</taxon>
        <taxon>Arthropoda</taxon>
        <taxon>Hexapoda</taxon>
        <taxon>Insecta</taxon>
        <taxon>Pterygota</taxon>
        <taxon>Neoptera</taxon>
        <taxon>Endopterygota</taxon>
        <taxon>Lepidoptera</taxon>
        <taxon>Glossata</taxon>
        <taxon>Ditrysia</taxon>
        <taxon>Bombycoidea</taxon>
        <taxon>Sphingidae</taxon>
        <taxon>Sphinginae</taxon>
        <taxon>Sphingini</taxon>
        <taxon>Manduca</taxon>
    </lineage>
</organism>
<evidence type="ECO:0000313" key="2">
    <source>
        <dbReference type="EMBL" id="KAG6444083.1"/>
    </source>
</evidence>
<keyword evidence="3" id="KW-1185">Reference proteome</keyword>
<reference evidence="2" key="2">
    <citation type="submission" date="2020-12" db="EMBL/GenBank/DDBJ databases">
        <authorList>
            <person name="Kanost M."/>
        </authorList>
    </citation>
    <scope>NUCLEOTIDE SEQUENCE</scope>
</reference>
<protein>
    <recommendedName>
        <fullName evidence="4">Seminal fluid protein</fullName>
    </recommendedName>
</protein>
<sequence length="218" mass="25264">MASFRTLVVLMMYFSISLTSPAEHSGILSRLYKQAAKQNRPLIIVLDNSAHGKAKDVKHKTSMEVEKPVPLPFMYMYQPDQHEKKSQLAKLPISKLLEKEDKAEKSSIKKLPKHHQLKNADDKRYLRSPVIKSLLRISNSLRCEAKDECEDKCNNRYTGRQRDECEDECEIKYSCEESEEDPCEEKDECEESHDSCEQHDISTRGERLITVTPKCKRC</sequence>
<name>A0A921YRJ0_MANSE</name>
<evidence type="ECO:0008006" key="4">
    <source>
        <dbReference type="Google" id="ProtNLM"/>
    </source>
</evidence>
<dbReference type="Proteomes" id="UP000791440">
    <property type="component" value="Unassembled WGS sequence"/>
</dbReference>
<dbReference type="AlphaFoldDB" id="A0A921YRJ0"/>
<evidence type="ECO:0000313" key="3">
    <source>
        <dbReference type="Proteomes" id="UP000791440"/>
    </source>
</evidence>
<keyword evidence="1" id="KW-0732">Signal</keyword>
<evidence type="ECO:0000256" key="1">
    <source>
        <dbReference type="SAM" id="SignalP"/>
    </source>
</evidence>
<comment type="caution">
    <text evidence="2">The sequence shown here is derived from an EMBL/GenBank/DDBJ whole genome shotgun (WGS) entry which is preliminary data.</text>
</comment>
<gene>
    <name evidence="2" type="ORF">O3G_MSEX003216</name>
</gene>